<evidence type="ECO:0000259" key="1">
    <source>
        <dbReference type="Pfam" id="PF01796"/>
    </source>
</evidence>
<dbReference type="InterPro" id="IPR012340">
    <property type="entry name" value="NA-bd_OB-fold"/>
</dbReference>
<dbReference type="PANTHER" id="PTHR34075">
    <property type="entry name" value="BLR3430 PROTEIN"/>
    <property type="match status" value="1"/>
</dbReference>
<dbReference type="Pfam" id="PF01796">
    <property type="entry name" value="OB_ChsH2_C"/>
    <property type="match status" value="1"/>
</dbReference>
<dbReference type="PANTHER" id="PTHR34075:SF5">
    <property type="entry name" value="BLR3430 PROTEIN"/>
    <property type="match status" value="1"/>
</dbReference>
<evidence type="ECO:0000313" key="3">
    <source>
        <dbReference type="Proteomes" id="UP000295560"/>
    </source>
</evidence>
<dbReference type="InterPro" id="IPR052513">
    <property type="entry name" value="Thioester_dehydratase-like"/>
</dbReference>
<protein>
    <recommendedName>
        <fullName evidence="1">ChsH2 C-terminal OB-fold domain-containing protein</fullName>
    </recommendedName>
</protein>
<comment type="caution">
    <text evidence="2">The sequence shown here is derived from an EMBL/GenBank/DDBJ whole genome shotgun (WGS) entry which is preliminary data.</text>
</comment>
<dbReference type="AlphaFoldDB" id="A0A4R1IB47"/>
<accession>A0A4R1IB47</accession>
<feature type="domain" description="ChsH2 C-terminal OB-fold" evidence="1">
    <location>
        <begin position="57"/>
        <end position="121"/>
    </location>
</feature>
<dbReference type="EMBL" id="SMFZ01000001">
    <property type="protein sequence ID" value="TCK27632.1"/>
    <property type="molecule type" value="Genomic_DNA"/>
</dbReference>
<dbReference type="Proteomes" id="UP000295560">
    <property type="component" value="Unassembled WGS sequence"/>
</dbReference>
<dbReference type="InterPro" id="IPR002878">
    <property type="entry name" value="ChsH2_C"/>
</dbReference>
<keyword evidence="3" id="KW-1185">Reference proteome</keyword>
<gene>
    <name evidence="2" type="ORF">EV378_3504</name>
</gene>
<sequence length="136" mass="14749">MTPRFPGPPAERDMATAPFFDGAAREQLMIRRCERCAHPEPPEARTCSSCASVDLTWISATGRGHLVTWTVVHRAPHPDLAGAVPYVAGIVELDEGPWLHARICGDPTTMRAGLPVRVAFVHPDLGESVPLFTPSD</sequence>
<dbReference type="SUPFAM" id="SSF50249">
    <property type="entry name" value="Nucleic acid-binding proteins"/>
    <property type="match status" value="1"/>
</dbReference>
<name>A0A4R1IB47_PSEEN</name>
<reference evidence="2 3" key="1">
    <citation type="submission" date="2019-03" db="EMBL/GenBank/DDBJ databases">
        <title>Sequencing the genomes of 1000 actinobacteria strains.</title>
        <authorList>
            <person name="Klenk H.-P."/>
        </authorList>
    </citation>
    <scope>NUCLEOTIDE SEQUENCE [LARGE SCALE GENOMIC DNA]</scope>
    <source>
        <strain evidence="2 3">DSM 44969</strain>
    </source>
</reference>
<organism evidence="2 3">
    <name type="scientific">Pseudonocardia endophytica</name>
    <dbReference type="NCBI Taxonomy" id="401976"/>
    <lineage>
        <taxon>Bacteria</taxon>
        <taxon>Bacillati</taxon>
        <taxon>Actinomycetota</taxon>
        <taxon>Actinomycetes</taxon>
        <taxon>Pseudonocardiales</taxon>
        <taxon>Pseudonocardiaceae</taxon>
        <taxon>Pseudonocardia</taxon>
    </lineage>
</organism>
<proteinExistence type="predicted"/>
<evidence type="ECO:0000313" key="2">
    <source>
        <dbReference type="EMBL" id="TCK27632.1"/>
    </source>
</evidence>